<protein>
    <submittedName>
        <fullName evidence="1">Uncharacterized protein</fullName>
    </submittedName>
</protein>
<gene>
    <name evidence="1" type="ORF">CAMRE0001_1646</name>
</gene>
<evidence type="ECO:0000313" key="1">
    <source>
        <dbReference type="EMBL" id="EEF14939.1"/>
    </source>
</evidence>
<reference evidence="1 2" key="1">
    <citation type="submission" date="2008-08" db="EMBL/GenBank/DDBJ databases">
        <authorList>
            <person name="Madupu R."/>
            <person name="Durkin A.S."/>
            <person name="Torralba M."/>
            <person name="Methe B."/>
            <person name="Sutton G.G."/>
            <person name="Strausberg R.L."/>
            <person name="Nelson K.E."/>
        </authorList>
    </citation>
    <scope>NUCLEOTIDE SEQUENCE [LARGE SCALE GENOMIC DNA]</scope>
    <source>
        <strain evidence="1 2">RM3267</strain>
    </source>
</reference>
<proteinExistence type="predicted"/>
<comment type="caution">
    <text evidence="1">The sequence shown here is derived from an EMBL/GenBank/DDBJ whole genome shotgun (WGS) entry which is preliminary data.</text>
</comment>
<name>B9CZ67_CAMRE</name>
<dbReference type="STRING" id="553218.CAMRE0001_1646"/>
<sequence length="53" mass="6278">MRVNLKISKIFKFIALIKRNSHAILSNSYQRYFKPCDGKSITKFFVKFQPRAP</sequence>
<dbReference type="EMBL" id="ACFU01000003">
    <property type="protein sequence ID" value="EEF14939.1"/>
    <property type="molecule type" value="Genomic_DNA"/>
</dbReference>
<accession>B9CZ67</accession>
<keyword evidence="2" id="KW-1185">Reference proteome</keyword>
<evidence type="ECO:0000313" key="2">
    <source>
        <dbReference type="Proteomes" id="UP000003082"/>
    </source>
</evidence>
<dbReference type="Proteomes" id="UP000003082">
    <property type="component" value="Unassembled WGS sequence"/>
</dbReference>
<dbReference type="AlphaFoldDB" id="B9CZ67"/>
<organism evidence="1 2">
    <name type="scientific">Campylobacter rectus RM3267</name>
    <dbReference type="NCBI Taxonomy" id="553218"/>
    <lineage>
        <taxon>Bacteria</taxon>
        <taxon>Pseudomonadati</taxon>
        <taxon>Campylobacterota</taxon>
        <taxon>Epsilonproteobacteria</taxon>
        <taxon>Campylobacterales</taxon>
        <taxon>Campylobacteraceae</taxon>
        <taxon>Campylobacter</taxon>
    </lineage>
</organism>